<dbReference type="Pfam" id="PF00583">
    <property type="entry name" value="Acetyltransf_1"/>
    <property type="match status" value="1"/>
</dbReference>
<dbReference type="STRING" id="767817.Desgi_3223"/>
<dbReference type="eggNOG" id="COG0456">
    <property type="taxonomic scope" value="Bacteria"/>
</dbReference>
<protein>
    <submittedName>
        <fullName evidence="4">Acetyltransferase</fullName>
    </submittedName>
</protein>
<keyword evidence="5" id="KW-1185">Reference proteome</keyword>
<dbReference type="EMBL" id="CP003273">
    <property type="protein sequence ID" value="AGL02575.1"/>
    <property type="molecule type" value="Genomic_DNA"/>
</dbReference>
<evidence type="ECO:0000313" key="4">
    <source>
        <dbReference type="EMBL" id="AGL02575.1"/>
    </source>
</evidence>
<dbReference type="Proteomes" id="UP000013520">
    <property type="component" value="Chromosome"/>
</dbReference>
<dbReference type="InterPro" id="IPR051016">
    <property type="entry name" value="Diverse_Substrate_AcTransf"/>
</dbReference>
<feature type="domain" description="N-acetyltransferase" evidence="3">
    <location>
        <begin position="1"/>
        <end position="143"/>
    </location>
</feature>
<gene>
    <name evidence="4" type="ORF">Desgi_3223</name>
</gene>
<reference evidence="4 5" key="1">
    <citation type="submission" date="2012-01" db="EMBL/GenBank/DDBJ databases">
        <title>Complete sequence of Desulfotomaculum gibsoniae DSM 7213.</title>
        <authorList>
            <consortium name="US DOE Joint Genome Institute"/>
            <person name="Lucas S."/>
            <person name="Han J."/>
            <person name="Lapidus A."/>
            <person name="Cheng J.-F."/>
            <person name="Goodwin L."/>
            <person name="Pitluck S."/>
            <person name="Peters L."/>
            <person name="Ovchinnikova G."/>
            <person name="Teshima H."/>
            <person name="Detter J.C."/>
            <person name="Han C."/>
            <person name="Tapia R."/>
            <person name="Land M."/>
            <person name="Hauser L."/>
            <person name="Kyrpides N."/>
            <person name="Ivanova N."/>
            <person name="Pagani I."/>
            <person name="Parshina S."/>
            <person name="Plugge C."/>
            <person name="Muyzer G."/>
            <person name="Kuever J."/>
            <person name="Ivanova A."/>
            <person name="Nazina T."/>
            <person name="Klenk H.-P."/>
            <person name="Brambilla E."/>
            <person name="Spring S."/>
            <person name="Stams A.F."/>
            <person name="Woyke T."/>
        </authorList>
    </citation>
    <scope>NUCLEOTIDE SEQUENCE [LARGE SCALE GENOMIC DNA]</scope>
    <source>
        <strain evidence="4 5">DSM 7213</strain>
    </source>
</reference>
<keyword evidence="2" id="KW-0012">Acyltransferase</keyword>
<evidence type="ECO:0000259" key="3">
    <source>
        <dbReference type="PROSITE" id="PS51186"/>
    </source>
</evidence>
<organism evidence="4 5">
    <name type="scientific">Desulfoscipio gibsoniae DSM 7213</name>
    <dbReference type="NCBI Taxonomy" id="767817"/>
    <lineage>
        <taxon>Bacteria</taxon>
        <taxon>Bacillati</taxon>
        <taxon>Bacillota</taxon>
        <taxon>Clostridia</taxon>
        <taxon>Eubacteriales</taxon>
        <taxon>Desulfallaceae</taxon>
        <taxon>Desulfoscipio</taxon>
    </lineage>
</organism>
<dbReference type="CDD" id="cd04301">
    <property type="entry name" value="NAT_SF"/>
    <property type="match status" value="1"/>
</dbReference>
<dbReference type="InterPro" id="IPR016181">
    <property type="entry name" value="Acyl_CoA_acyltransferase"/>
</dbReference>
<accession>R4KPT0</accession>
<name>R4KPT0_9FIRM</name>
<dbReference type="InterPro" id="IPR000182">
    <property type="entry name" value="GNAT_dom"/>
</dbReference>
<keyword evidence="1 4" id="KW-0808">Transferase</keyword>
<evidence type="ECO:0000256" key="2">
    <source>
        <dbReference type="ARBA" id="ARBA00023315"/>
    </source>
</evidence>
<evidence type="ECO:0000256" key="1">
    <source>
        <dbReference type="ARBA" id="ARBA00022679"/>
    </source>
</evidence>
<dbReference type="SUPFAM" id="SSF55729">
    <property type="entry name" value="Acyl-CoA N-acyltransferases (Nat)"/>
    <property type="match status" value="1"/>
</dbReference>
<dbReference type="AlphaFoldDB" id="R4KPT0"/>
<dbReference type="PANTHER" id="PTHR10545">
    <property type="entry name" value="DIAMINE N-ACETYLTRANSFERASE"/>
    <property type="match status" value="1"/>
</dbReference>
<dbReference type="PROSITE" id="PS51186">
    <property type="entry name" value="GNAT"/>
    <property type="match status" value="1"/>
</dbReference>
<dbReference type="HOGENOM" id="CLU_013985_34_6_9"/>
<dbReference type="GO" id="GO:0008080">
    <property type="term" value="F:N-acetyltransferase activity"/>
    <property type="evidence" value="ECO:0007669"/>
    <property type="project" value="TreeGrafter"/>
</dbReference>
<evidence type="ECO:0000313" key="5">
    <source>
        <dbReference type="Proteomes" id="UP000013520"/>
    </source>
</evidence>
<dbReference type="KEGG" id="dgi:Desgi_3223"/>
<proteinExistence type="predicted"/>
<dbReference type="Gene3D" id="3.40.630.30">
    <property type="match status" value="1"/>
</dbReference>
<dbReference type="OrthoDB" id="9789603at2"/>
<dbReference type="RefSeq" id="WP_006524108.1">
    <property type="nucleotide sequence ID" value="NC_021184.1"/>
</dbReference>
<dbReference type="PANTHER" id="PTHR10545:SF29">
    <property type="entry name" value="GH14572P-RELATED"/>
    <property type="match status" value="1"/>
</dbReference>
<sequence length="143" mass="16886">MEIRHATPEDFDLAFDYIEKLWTYNTYDKSVIKKVYKEVLDNENDFAFFLFDEGKPVGFCHGTFFNTFWLSGQTCYVSSIITNQEVRKKGYGRKLMDYAKELAEARNCNAIVLDSGMPREEAHQFYEIYGFKKCAYCFELKLH</sequence>